<keyword evidence="2" id="KW-0723">Serine/threonine-protein kinase</keyword>
<sequence length="1422" mass="149130">MPLTPSTPSSPSPPRSPRPLFPPTTASSPSPSLAPALLPTSSPSSTNSSGSGSARRGRRATRRAGSVQARRSVASLGLGVQFANMNELTGHGGGSGSGSLSPAGSGSAVGSTSPSPQRKGGSRRSSVQFATATPSSPPRISSPSSPTIPPTASLFPPAAGTTAPSAAPLSTPSLSSPTFSSASLATAGAKTHLASFLSGITHHTRVRSPGPSGGRGVSRSASRSHSRASSVSGRSRMPSSGGGSEAGAAEEEGESWTPGDGVGEWEDGAQGGTEGREFNWFGTALAGSTTTSGFNGPTGRFRSPSASSRPPPHTNRARSTSSRASSIHTRSRRNSLTPSLASATSHPLLHELVRENTTGGVVPSEVVQGGEGKVQQWEATYETYKPSVLTTPRFQRTTTDEEPFLDSAPNSPRAGAGQLVARTKTYDSFVSSSEDGGESAASNDLSAIDVFEEGERIGVGVWLEGRGGYVRDCFAGRADMDGKAPGNGLDGPRQLEIERRLGEGTYAIVYLVREVLYDPDPTDDDILSPIDPLASFEFDDRHADANSDTGSTSGRPRLHSWSSDFYAPPPKPTYGQYYALKCLCKKNLTEDLIEVQRNEAFLHRALPKHENIVQMYGAYETDDWLFLVLEYAGGRDAFYWLLEAQEHGTEDLYSRAASPAAENSPNGRSSFDFDNPDPDDSSLSRTITADTPAHLLVDETPPSPSLLSAAMGDQLLSRKRLRLISRMFGQMCSAVQACHDVGISHRDIKPENFIVIDGKGDRGSRAAGLPPSAVTQGPDGKQGVVVKITDWGLGTMEEVCEDFDCGSKPYMAYECRNNLRPTYDPRQADVWSLGLVFLNLLYHRNPWADPSLDDPDFAEYVEDPIGFLQNRFEGMSDEVAHYLADNVFCDVLEIVDGKERRRVSAGEFGKWASRLVMMLGEGQLGQQRPQIASSDSFSAFEFSPVATMPLTIPGGGPPTTSLLSQFAPSTVKANQSIFDDLPNELPTVPEVAGDSSFRSNAPSFPTSSTPSRPAYISSPSAISEDGDSLPSPTFPSPPVPNARLPAGSNTTSPEGLQRPLPWSTPSITTSPLESLPTRPDIPPLPSKKGGMFGRLKTLVNEGNQDLEAFKRRVEERNASIGANADTTSAPAKMQGARAPRGKYDSPFSSRGSVGTASWGSNWSGNEPAGGADESRGRGSAHDHWSSASTRRDRLAGRRGQPAGPGSAAVDFSPSSSSLTRGGPSTLSAFDSASRTHTPLSSFGSVGSPLETKSTGTATSTTTATGREWRSPSPSRAAPRPYSSSRARESPLPALAPALAITGSTPLAAAAAPRPKLRDAATDTSDLGKLSTSPPPPPLQTSASSPTISTAPARPPPQPTASPAPSPTPAPATLPNAAGGGGKTNKLAKMLNSISVFNRTQVVEKPSSSPSPSPSTAPGAGTQ</sequence>
<feature type="region of interest" description="Disordered" evidence="7">
    <location>
        <begin position="199"/>
        <end position="347"/>
    </location>
</feature>
<dbReference type="HOGENOM" id="CLU_252993_0_0_1"/>
<feature type="compositionally biased region" description="Low complexity" evidence="7">
    <location>
        <begin position="282"/>
        <end position="293"/>
    </location>
</feature>
<keyword evidence="10" id="KW-1185">Reference proteome</keyword>
<feature type="compositionally biased region" description="Low complexity" evidence="7">
    <location>
        <begin position="130"/>
        <end position="186"/>
    </location>
</feature>
<dbReference type="RefSeq" id="XP_016269412.1">
    <property type="nucleotide sequence ID" value="XM_016420179.1"/>
</dbReference>
<feature type="compositionally biased region" description="Low complexity" evidence="7">
    <location>
        <begin position="217"/>
        <end position="239"/>
    </location>
</feature>
<keyword evidence="5 9" id="KW-0418">Kinase</keyword>
<feature type="compositionally biased region" description="Polar residues" evidence="7">
    <location>
        <begin position="1218"/>
        <end position="1244"/>
    </location>
</feature>
<dbReference type="OrthoDB" id="541276at2759"/>
<reference evidence="9 10" key="1">
    <citation type="journal article" date="2012" name="Nat. Commun.">
        <title>A multi-omic map of the lipid-producing yeast Rhodosporidium toruloides.</title>
        <authorList>
            <person name="Zhu Z."/>
            <person name="Zhang S."/>
            <person name="Liu H."/>
            <person name="Shen H."/>
            <person name="Lin X."/>
            <person name="Yang F."/>
            <person name="Zhou Y.J."/>
            <person name="Jin G."/>
            <person name="Ye M."/>
            <person name="Zou H."/>
            <person name="Zou H."/>
            <person name="Zhao Z.K."/>
        </authorList>
    </citation>
    <scope>NUCLEOTIDE SEQUENCE [LARGE SCALE GENOMIC DNA]</scope>
    <source>
        <strain evidence="9 10">NP11</strain>
    </source>
</reference>
<dbReference type="InterPro" id="IPR000719">
    <property type="entry name" value="Prot_kinase_dom"/>
</dbReference>
<evidence type="ECO:0000256" key="7">
    <source>
        <dbReference type="SAM" id="MobiDB-lite"/>
    </source>
</evidence>
<dbReference type="GO" id="GO:0005524">
    <property type="term" value="F:ATP binding"/>
    <property type="evidence" value="ECO:0007669"/>
    <property type="project" value="UniProtKB-KW"/>
</dbReference>
<evidence type="ECO:0000256" key="3">
    <source>
        <dbReference type="ARBA" id="ARBA00022679"/>
    </source>
</evidence>
<feature type="compositionally biased region" description="Pro residues" evidence="7">
    <location>
        <begin position="8"/>
        <end position="22"/>
    </location>
</feature>
<feature type="compositionally biased region" description="Polar residues" evidence="7">
    <location>
        <begin position="1063"/>
        <end position="1072"/>
    </location>
</feature>
<feature type="region of interest" description="Disordered" evidence="7">
    <location>
        <begin position="980"/>
        <end position="1092"/>
    </location>
</feature>
<dbReference type="GO" id="GO:0035556">
    <property type="term" value="P:intracellular signal transduction"/>
    <property type="evidence" value="ECO:0007669"/>
    <property type="project" value="TreeGrafter"/>
</dbReference>
<feature type="compositionally biased region" description="Polar residues" evidence="7">
    <location>
        <begin position="1391"/>
        <end position="1400"/>
    </location>
</feature>
<feature type="compositionally biased region" description="Low complexity" evidence="7">
    <location>
        <begin position="23"/>
        <end position="54"/>
    </location>
</feature>
<feature type="compositionally biased region" description="Low complexity" evidence="7">
    <location>
        <begin position="1253"/>
        <end position="1289"/>
    </location>
</feature>
<evidence type="ECO:0000256" key="6">
    <source>
        <dbReference type="ARBA" id="ARBA00022840"/>
    </source>
</evidence>
<feature type="domain" description="Protein kinase" evidence="8">
    <location>
        <begin position="495"/>
        <end position="915"/>
    </location>
</feature>
<dbReference type="GO" id="GO:0005737">
    <property type="term" value="C:cytoplasm"/>
    <property type="evidence" value="ECO:0007669"/>
    <property type="project" value="TreeGrafter"/>
</dbReference>
<evidence type="ECO:0000259" key="8">
    <source>
        <dbReference type="PROSITE" id="PS50011"/>
    </source>
</evidence>
<dbReference type="Gene3D" id="1.10.510.10">
    <property type="entry name" value="Transferase(Phosphotransferase) domain 1"/>
    <property type="match status" value="2"/>
</dbReference>
<feature type="compositionally biased region" description="Polar residues" evidence="7">
    <location>
        <begin position="1146"/>
        <end position="1164"/>
    </location>
</feature>
<keyword evidence="3" id="KW-0808">Transferase</keyword>
<evidence type="ECO:0000256" key="5">
    <source>
        <dbReference type="ARBA" id="ARBA00022777"/>
    </source>
</evidence>
<evidence type="ECO:0000256" key="2">
    <source>
        <dbReference type="ARBA" id="ARBA00022527"/>
    </source>
</evidence>
<feature type="compositionally biased region" description="Low complexity" evidence="7">
    <location>
        <begin position="98"/>
        <end position="115"/>
    </location>
</feature>
<dbReference type="Proteomes" id="UP000016926">
    <property type="component" value="Unassembled WGS sequence"/>
</dbReference>
<feature type="region of interest" description="Disordered" evidence="7">
    <location>
        <begin position="1117"/>
        <end position="1289"/>
    </location>
</feature>
<evidence type="ECO:0000256" key="4">
    <source>
        <dbReference type="ARBA" id="ARBA00022741"/>
    </source>
</evidence>
<dbReference type="SUPFAM" id="SSF56112">
    <property type="entry name" value="Protein kinase-like (PK-like)"/>
    <property type="match status" value="1"/>
</dbReference>
<dbReference type="PANTHER" id="PTHR24346">
    <property type="entry name" value="MAP/MICROTUBULE AFFINITY-REGULATING KINASE"/>
    <property type="match status" value="1"/>
</dbReference>
<dbReference type="GeneID" id="27370531"/>
<gene>
    <name evidence="9" type="ORF">RHTO_06518</name>
</gene>
<dbReference type="SMART" id="SM00220">
    <property type="entry name" value="S_TKc"/>
    <property type="match status" value="1"/>
</dbReference>
<feature type="region of interest" description="Disordered" evidence="7">
    <location>
        <begin position="653"/>
        <end position="685"/>
    </location>
</feature>
<feature type="compositionally biased region" description="Pro residues" evidence="7">
    <location>
        <begin position="1352"/>
        <end position="1371"/>
    </location>
</feature>
<name>M7XDX4_RHOT1</name>
<dbReference type="EMBL" id="KB722683">
    <property type="protein sequence ID" value="EMS18293.1"/>
    <property type="molecule type" value="Genomic_DNA"/>
</dbReference>
<dbReference type="PROSITE" id="PS00108">
    <property type="entry name" value="PROTEIN_KINASE_ST"/>
    <property type="match status" value="1"/>
</dbReference>
<feature type="region of interest" description="Disordered" evidence="7">
    <location>
        <begin position="1306"/>
        <end position="1422"/>
    </location>
</feature>
<organism evidence="9 10">
    <name type="scientific">Rhodotorula toruloides (strain NP11)</name>
    <name type="common">Yeast</name>
    <name type="synonym">Rhodosporidium toruloides</name>
    <dbReference type="NCBI Taxonomy" id="1130832"/>
    <lineage>
        <taxon>Eukaryota</taxon>
        <taxon>Fungi</taxon>
        <taxon>Dikarya</taxon>
        <taxon>Basidiomycota</taxon>
        <taxon>Pucciniomycotina</taxon>
        <taxon>Microbotryomycetes</taxon>
        <taxon>Sporidiobolales</taxon>
        <taxon>Sporidiobolaceae</taxon>
        <taxon>Rhodotorula</taxon>
    </lineage>
</organism>
<dbReference type="PANTHER" id="PTHR24346:SF82">
    <property type="entry name" value="KP78A-RELATED"/>
    <property type="match status" value="1"/>
</dbReference>
<feature type="compositionally biased region" description="Low complexity" evidence="7">
    <location>
        <begin position="317"/>
        <end position="328"/>
    </location>
</feature>
<dbReference type="eggNOG" id="KOG0583">
    <property type="taxonomic scope" value="Eukaryota"/>
</dbReference>
<feature type="compositionally biased region" description="Polar residues" evidence="7">
    <location>
        <begin position="334"/>
        <end position="345"/>
    </location>
</feature>
<evidence type="ECO:0000313" key="9">
    <source>
        <dbReference type="EMBL" id="EMS18293.1"/>
    </source>
</evidence>
<keyword evidence="6" id="KW-0067">ATP-binding</keyword>
<dbReference type="Pfam" id="PF00069">
    <property type="entry name" value="Pkinase"/>
    <property type="match status" value="1"/>
</dbReference>
<comment type="similarity">
    <text evidence="1">Belongs to the protein kinase superfamily. CAMK Ser/Thr protein kinase family. NIM1 subfamily.</text>
</comment>
<dbReference type="GO" id="GO:0004674">
    <property type="term" value="F:protein serine/threonine kinase activity"/>
    <property type="evidence" value="ECO:0007669"/>
    <property type="project" value="UniProtKB-KW"/>
</dbReference>
<feature type="region of interest" description="Disordered" evidence="7">
    <location>
        <begin position="1"/>
        <end position="186"/>
    </location>
</feature>
<evidence type="ECO:0000313" key="10">
    <source>
        <dbReference type="Proteomes" id="UP000016926"/>
    </source>
</evidence>
<keyword evidence="4" id="KW-0547">Nucleotide-binding</keyword>
<protein>
    <submittedName>
        <fullName evidence="9">Protein serine/threonine kinase</fullName>
    </submittedName>
</protein>
<dbReference type="InterPro" id="IPR008271">
    <property type="entry name" value="Ser/Thr_kinase_AS"/>
</dbReference>
<dbReference type="InterPro" id="IPR011009">
    <property type="entry name" value="Kinase-like_dom_sf"/>
</dbReference>
<proteinExistence type="inferred from homology"/>
<dbReference type="PROSITE" id="PS50011">
    <property type="entry name" value="PROTEIN_KINASE_DOM"/>
    <property type="match status" value="1"/>
</dbReference>
<feature type="compositionally biased region" description="Low complexity" evidence="7">
    <location>
        <begin position="1002"/>
        <end position="1013"/>
    </location>
</feature>
<feature type="compositionally biased region" description="Low complexity" evidence="7">
    <location>
        <begin position="1339"/>
        <end position="1351"/>
    </location>
</feature>
<feature type="compositionally biased region" description="Basic and acidic residues" evidence="7">
    <location>
        <begin position="1172"/>
        <end position="1195"/>
    </location>
</feature>
<accession>M7XDX4</accession>
<evidence type="ECO:0000256" key="1">
    <source>
        <dbReference type="ARBA" id="ARBA00010791"/>
    </source>
</evidence>